<dbReference type="PANTHER" id="PTHR10656">
    <property type="entry name" value="CELL FATE DETERMINING PROTEIN MAB21-RELATED"/>
    <property type="match status" value="1"/>
</dbReference>
<feature type="domain" description="Mab-21-like HhH/H2TH-like" evidence="3">
    <location>
        <begin position="247"/>
        <end position="318"/>
    </location>
</feature>
<evidence type="ECO:0000259" key="2">
    <source>
        <dbReference type="Pfam" id="PF03281"/>
    </source>
</evidence>
<gene>
    <name evidence="4" type="ORF">FSP39_011625</name>
</gene>
<dbReference type="Gene3D" id="1.10.1410.40">
    <property type="match status" value="1"/>
</dbReference>
<feature type="domain" description="Mab-21-like nucleotidyltransferase" evidence="2">
    <location>
        <begin position="146"/>
        <end position="219"/>
    </location>
</feature>
<proteinExistence type="inferred from homology"/>
<dbReference type="InterPro" id="IPR024810">
    <property type="entry name" value="MAB21L/cGLR"/>
</dbReference>
<dbReference type="InterPro" id="IPR046903">
    <property type="entry name" value="Mab-21-like_nuc_Trfase"/>
</dbReference>
<evidence type="ECO:0000256" key="1">
    <source>
        <dbReference type="ARBA" id="ARBA00008307"/>
    </source>
</evidence>
<keyword evidence="5" id="KW-1185">Reference proteome</keyword>
<comment type="caution">
    <text evidence="4">The sequence shown here is derived from an EMBL/GenBank/DDBJ whole genome shotgun (WGS) entry which is preliminary data.</text>
</comment>
<evidence type="ECO:0008006" key="6">
    <source>
        <dbReference type="Google" id="ProtNLM"/>
    </source>
</evidence>
<comment type="similarity">
    <text evidence="1">Belongs to the mab-21 family.</text>
</comment>
<dbReference type="Proteomes" id="UP001186944">
    <property type="component" value="Unassembled WGS sequence"/>
</dbReference>
<dbReference type="EMBL" id="VSWD01000014">
    <property type="protein sequence ID" value="KAK3083011.1"/>
    <property type="molecule type" value="Genomic_DNA"/>
</dbReference>
<sequence length="657" mass="76202">MDIASRLSMVFGTEERVYMRRQLTFLREEIMNFTEPLDTFRFICSGSLGEGVYYPPSDDDLMICINPLLVVKTYREVLQAGGLLMVPSEYSPGYCLLFDINHSCRENVIQVINGMPFLSSLLFKQVNLREGQSLHGPCQSQVLGGYEYDLARCLRCSFWPDVAKSWAMRTRPNGWPSLDVIQNILSDGCHVVPVGDPDSLFRDHEWRISFSIAERNLMHSLNHAQFLIYNLLRLCLKRVFNIMVPEVLCSYFLKTTLFYTVENTSVQLWQVDDIETCFKSCLSVLFDYVNQGNCPNYFIPEYNMIKKKVNNGNRQPLLNVIRFIHTVGIIRTIDICGETFILDKNLTFTRMEMKLDDDFMKSYHVNIPYSYLRNTFYVSLQDENISIAPLLCKISRLLRRHLTGVQSYTFRRGIVCCCQIMMNNLWNGNERNRDNYFLHKSIECLLRIGYSVDVTTGKLTAATYMYLVGKTKSALSHIRRLLSEYPPYAIDCSPNVIKQSTYMDVMCSRGYTMDHKIRYSFVPPIFMRHELLNAYPLALQILVSTTKHYILHPLPYAYFLESLCYIERQNQNALKKSTRCLVNLMDDPSHDHKEIINIEVKLCVGIIKYVQGDSQSTCRWLGSAYTMKDNLPRPHIESLGRSIMTYIACLLNKLFYS</sequence>
<evidence type="ECO:0000313" key="4">
    <source>
        <dbReference type="EMBL" id="KAK3083011.1"/>
    </source>
</evidence>
<dbReference type="AlphaFoldDB" id="A0AA89BHX8"/>
<evidence type="ECO:0000259" key="3">
    <source>
        <dbReference type="Pfam" id="PF20266"/>
    </source>
</evidence>
<reference evidence="4" key="1">
    <citation type="submission" date="2019-08" db="EMBL/GenBank/DDBJ databases">
        <title>The improved chromosome-level genome for the pearl oyster Pinctada fucata martensii using PacBio sequencing and Hi-C.</title>
        <authorList>
            <person name="Zheng Z."/>
        </authorList>
    </citation>
    <scope>NUCLEOTIDE SEQUENCE</scope>
    <source>
        <strain evidence="4">ZZ-2019</strain>
        <tissue evidence="4">Adductor muscle</tissue>
    </source>
</reference>
<organism evidence="4 5">
    <name type="scientific">Pinctada imbricata</name>
    <name type="common">Atlantic pearl-oyster</name>
    <name type="synonym">Pinctada martensii</name>
    <dbReference type="NCBI Taxonomy" id="66713"/>
    <lineage>
        <taxon>Eukaryota</taxon>
        <taxon>Metazoa</taxon>
        <taxon>Spiralia</taxon>
        <taxon>Lophotrochozoa</taxon>
        <taxon>Mollusca</taxon>
        <taxon>Bivalvia</taxon>
        <taxon>Autobranchia</taxon>
        <taxon>Pteriomorphia</taxon>
        <taxon>Pterioida</taxon>
        <taxon>Pterioidea</taxon>
        <taxon>Pteriidae</taxon>
        <taxon>Pinctada</taxon>
    </lineage>
</organism>
<evidence type="ECO:0000313" key="5">
    <source>
        <dbReference type="Proteomes" id="UP001186944"/>
    </source>
</evidence>
<dbReference type="PANTHER" id="PTHR10656:SF69">
    <property type="entry name" value="MAB-21-LIKE HHH_H2TH-LIKE DOMAIN-CONTAINING PROTEIN"/>
    <property type="match status" value="1"/>
</dbReference>
<dbReference type="SMART" id="SM01265">
    <property type="entry name" value="Mab-21"/>
    <property type="match status" value="1"/>
</dbReference>
<dbReference type="Pfam" id="PF20266">
    <property type="entry name" value="Mab-21_C"/>
    <property type="match status" value="1"/>
</dbReference>
<protein>
    <recommendedName>
        <fullName evidence="6">Cyclic GMP-AMP synthase</fullName>
    </recommendedName>
</protein>
<name>A0AA89BHX8_PINIB</name>
<dbReference type="Pfam" id="PF03281">
    <property type="entry name" value="Mab-21"/>
    <property type="match status" value="1"/>
</dbReference>
<accession>A0AA89BHX8</accession>
<dbReference type="InterPro" id="IPR046906">
    <property type="entry name" value="Mab-21_HhH/H2TH-like"/>
</dbReference>